<feature type="compositionally biased region" description="Acidic residues" evidence="1">
    <location>
        <begin position="694"/>
        <end position="710"/>
    </location>
</feature>
<feature type="compositionally biased region" description="Acidic residues" evidence="1">
    <location>
        <begin position="456"/>
        <end position="466"/>
    </location>
</feature>
<feature type="compositionally biased region" description="Acidic residues" evidence="1">
    <location>
        <begin position="937"/>
        <end position="947"/>
    </location>
</feature>
<feature type="compositionally biased region" description="Polar residues" evidence="1">
    <location>
        <begin position="802"/>
        <end position="812"/>
    </location>
</feature>
<proteinExistence type="predicted"/>
<feature type="compositionally biased region" description="Acidic residues" evidence="1">
    <location>
        <begin position="955"/>
        <end position="969"/>
    </location>
</feature>
<feature type="compositionally biased region" description="Polar residues" evidence="1">
    <location>
        <begin position="740"/>
        <end position="753"/>
    </location>
</feature>
<accession>A0A7S4AL63</accession>
<feature type="compositionally biased region" description="Acidic residues" evidence="1">
    <location>
        <begin position="887"/>
        <end position="897"/>
    </location>
</feature>
<gene>
    <name evidence="2" type="ORF">PAUS00366_LOCUS12228</name>
</gene>
<dbReference type="EMBL" id="HBIX01016924">
    <property type="protein sequence ID" value="CAE0719474.1"/>
    <property type="molecule type" value="Transcribed_RNA"/>
</dbReference>
<dbReference type="AlphaFoldDB" id="A0A7S4AL63"/>
<feature type="region of interest" description="Disordered" evidence="1">
    <location>
        <begin position="538"/>
        <end position="557"/>
    </location>
</feature>
<evidence type="ECO:0000256" key="1">
    <source>
        <dbReference type="SAM" id="MobiDB-lite"/>
    </source>
</evidence>
<feature type="compositionally biased region" description="Low complexity" evidence="1">
    <location>
        <begin position="366"/>
        <end position="392"/>
    </location>
</feature>
<feature type="compositionally biased region" description="Acidic residues" evidence="1">
    <location>
        <begin position="507"/>
        <end position="517"/>
    </location>
</feature>
<name>A0A7S4AL63_9STRA</name>
<reference evidence="2" key="1">
    <citation type="submission" date="2021-01" db="EMBL/GenBank/DDBJ databases">
        <authorList>
            <person name="Corre E."/>
            <person name="Pelletier E."/>
            <person name="Niang G."/>
            <person name="Scheremetjew M."/>
            <person name="Finn R."/>
            <person name="Kale V."/>
            <person name="Holt S."/>
            <person name="Cochrane G."/>
            <person name="Meng A."/>
            <person name="Brown T."/>
            <person name="Cohen L."/>
        </authorList>
    </citation>
    <scope>NUCLEOTIDE SEQUENCE</scope>
    <source>
        <strain evidence="2">10249 10 AB</strain>
    </source>
</reference>
<feature type="compositionally biased region" description="Acidic residues" evidence="1">
    <location>
        <begin position="1025"/>
        <end position="1035"/>
    </location>
</feature>
<feature type="compositionally biased region" description="Basic residues" evidence="1">
    <location>
        <begin position="1179"/>
        <end position="1218"/>
    </location>
</feature>
<feature type="compositionally biased region" description="Polar residues" evidence="1">
    <location>
        <begin position="609"/>
        <end position="618"/>
    </location>
</feature>
<feature type="region of interest" description="Disordered" evidence="1">
    <location>
        <begin position="609"/>
        <end position="760"/>
    </location>
</feature>
<feature type="compositionally biased region" description="Basic and acidic residues" evidence="1">
    <location>
        <begin position="634"/>
        <end position="643"/>
    </location>
</feature>
<feature type="region of interest" description="Disordered" evidence="1">
    <location>
        <begin position="1"/>
        <end position="70"/>
    </location>
</feature>
<feature type="region of interest" description="Disordered" evidence="1">
    <location>
        <begin position="362"/>
        <end position="393"/>
    </location>
</feature>
<feature type="compositionally biased region" description="Low complexity" evidence="1">
    <location>
        <begin position="1165"/>
        <end position="1178"/>
    </location>
</feature>
<feature type="compositionally biased region" description="Low complexity" evidence="1">
    <location>
        <begin position="1083"/>
        <end position="1092"/>
    </location>
</feature>
<feature type="compositionally biased region" description="Basic and acidic residues" evidence="1">
    <location>
        <begin position="468"/>
        <end position="481"/>
    </location>
</feature>
<feature type="region of interest" description="Disordered" evidence="1">
    <location>
        <begin position="1160"/>
        <end position="1220"/>
    </location>
</feature>
<feature type="compositionally biased region" description="Acidic residues" evidence="1">
    <location>
        <begin position="834"/>
        <end position="844"/>
    </location>
</feature>
<evidence type="ECO:0000313" key="2">
    <source>
        <dbReference type="EMBL" id="CAE0719474.1"/>
    </source>
</evidence>
<protein>
    <submittedName>
        <fullName evidence="2">Uncharacterized protein</fullName>
    </submittedName>
</protein>
<feature type="region of interest" description="Disordered" evidence="1">
    <location>
        <begin position="427"/>
        <end position="530"/>
    </location>
</feature>
<feature type="compositionally biased region" description="Basic and acidic residues" evidence="1">
    <location>
        <begin position="435"/>
        <end position="445"/>
    </location>
</feature>
<sequence>MGATESLFYDETPAETPSLPTRPSRATTTEPRPILSSNSINGEPRRLNNGKAAMRPQHPSRRRPPPQTKPIKRMEGLVLGCPKTGKRTLLSRLKGVDPFAISREMKSTNENGRNDTSERDNEACIPSITIPYKPPLECPTWDRIKLHVRYANSFDSDNEKRIVRNNDTTADAATVKANVDFVVVIINPKDSRETTQSYLEGVLKSYLDRSGHVEKESGSDNNNEGKKETFAGNAANTSDITEACCIAVLFNFRDLQKGQEKEEGEGVSTTDLELLVHKSLQSRNVPEGKRVVELFDTSLLNCYGLDGLHRFIYRAYLQRSQKDTERQLCVVRNQIQHTSTNNNEVKSKPMAYDEFLKEISPEKNYSSSQQQQQPTNNKPTNDQQQLQQHQEQPAIRSLNLPQSKQKQHSGQIPSSRIGEDALEAFLASSSDEEDEKKPIDRRRDGSPNNFGVVLSSDDDSDDDFFYDESGHRRSDHKDNDKQSAMVGRDGDRSRTGGRYHSTNDTSDSSDEDSDEEEGIQKVLSPSTTSSKVIALNITSKPKLAEGRRQVETNLSGDNGDAKFVIEEAAKKKSSVVVREVGENNPQTEETLDPILDAKIVVEEQVGKTLASQIRQQTSTKEEDTRNEQGTLQGEVEKTTEETTKQQNITSSRVKENLEMTKEEEDSTEVPKVVSEKENHNETLNTLENARQDESFEEQDRDDDGENIEVDTVDHTQPNDFVTEKDEADDVEVKVDDTIHDSNNADETTGANNSDMDDNNGKVRLVDSAVGVDATNRENRGDIAVGFASSPNHENNDDGGDIANTSVAGNITEDTGDDDDVLKISSPPAVKKVIDDEDDDDDDYMIDSAPTNEGGEKENRNDNVIGFAPVNEGEDDDDYVIDSAPVDEGGEKENEDTDYMVGSAPVNEGMDRGEENESDDDDYMISSAPLNEVKRDDDNDDDDDDDYMIDSAPVDEGGEQENDDDDDDDYMISCAPVNERKEDDDVDDDDYMIDSTPADEGGGEHSNNDDDDAYMISSTAKNERKEEDDDDDDDFIIESSPVSIEDSHADDNSLLVASTPATEDDEKDSASSPKTQLPDHDSIQKSSSDSTSDINVNKEGSPRNGGNPTLPKALPSSSPVAPAERGDQTPSLSPPPAKPAASRGISEAALAAIAAAQQEAEDMMLQRRQQQQQQQQQQQRHTRRCIRARLRIRSQRKRRKTKKAEKKRKRRRKRRKLNRRKFDASNSIPKLWCDYDVFRLIIDRCMYSLK</sequence>
<feature type="compositionally biased region" description="Basic and acidic residues" evidence="1">
    <location>
        <begin position="730"/>
        <end position="739"/>
    </location>
</feature>
<feature type="region of interest" description="Disordered" evidence="1">
    <location>
        <begin position="783"/>
        <end position="1143"/>
    </location>
</feature>
<organism evidence="2">
    <name type="scientific">Pseudo-nitzschia australis</name>
    <dbReference type="NCBI Taxonomy" id="44445"/>
    <lineage>
        <taxon>Eukaryota</taxon>
        <taxon>Sar</taxon>
        <taxon>Stramenopiles</taxon>
        <taxon>Ochrophyta</taxon>
        <taxon>Bacillariophyta</taxon>
        <taxon>Bacillariophyceae</taxon>
        <taxon>Bacillariophycidae</taxon>
        <taxon>Bacillariales</taxon>
        <taxon>Bacillariaceae</taxon>
        <taxon>Pseudo-nitzschia</taxon>
    </lineage>
</organism>
<feature type="compositionally biased region" description="Polar residues" evidence="1">
    <location>
        <begin position="18"/>
        <end position="41"/>
    </location>
</feature>